<evidence type="ECO:0000256" key="1">
    <source>
        <dbReference type="ARBA" id="ARBA00012552"/>
    </source>
</evidence>
<dbReference type="InterPro" id="IPR001650">
    <property type="entry name" value="Helicase_C-like"/>
</dbReference>
<dbReference type="GO" id="GO:0005524">
    <property type="term" value="F:ATP binding"/>
    <property type="evidence" value="ECO:0007669"/>
    <property type="project" value="UniProtKB-KW"/>
</dbReference>
<evidence type="ECO:0000256" key="6">
    <source>
        <dbReference type="ARBA" id="ARBA00022840"/>
    </source>
</evidence>
<dbReference type="FunFam" id="3.40.50.300:FF:000108">
    <property type="entry name" value="ATP-dependent RNA helicase RhlE"/>
    <property type="match status" value="1"/>
</dbReference>
<dbReference type="KEGG" id="pvo:PVOR_07670"/>
<dbReference type="EMBL" id="ADHJ01000013">
    <property type="protein sequence ID" value="EFU42713.1"/>
    <property type="molecule type" value="Genomic_DNA"/>
</dbReference>
<sequence length="506" mass="55439">MLRDAKNIAIHHKGDSMTFQDLNISPVILKALAKENYKEPTPIQAQAIPAVLAGRDLLGCAQTGTGKTAAFSVPMIQLLNEQPPKPGMARRIRALVLSPTRELALQISDNVKAYSQFTKLRSTAIVGGVSQKTQERALQQGADILIATPGRLLDLMNQKRIDLQHVEILVLDEADRMLDMGFIHDVKRIISKMPSKKQTLFFSATMPAEITQLVKTLLQNPVKVEITPVSSTAERIKQSVYLLETGNKQKQLNELMKDPSIVSALVFTRTKRGADRVVRDLTKVNITAQAIHGNKSQVSRQTALKNFKSGETRVLVATDIAARGIDIDELSHVINFNLPNIPETYVHRIGRTGRAGLSGTAISFCEVDEIPFLRDIEKLIGKSIPEVKDHDFPMSSSLRSAKVDRSPKSGSARPGNAKSAAARPAKPKGDAARKPKADTARKPKPDAVRHSSTDTARKPKVDAVSNPYSEMARKLKAEVTNKPKDGQARKRRSEGFNKGSKAGRTS</sequence>
<keyword evidence="5 11" id="KW-0347">Helicase</keyword>
<proteinExistence type="inferred from homology"/>
<evidence type="ECO:0000256" key="4">
    <source>
        <dbReference type="ARBA" id="ARBA00022801"/>
    </source>
</evidence>
<keyword evidence="6 11" id="KW-0067">ATP-binding</keyword>
<feature type="domain" description="Helicase C-terminal" evidence="14">
    <location>
        <begin position="251"/>
        <end position="395"/>
    </location>
</feature>
<dbReference type="EC" id="3.6.4.13" evidence="1"/>
<dbReference type="GO" id="GO:0016787">
    <property type="term" value="F:hydrolase activity"/>
    <property type="evidence" value="ECO:0007669"/>
    <property type="project" value="UniProtKB-KW"/>
</dbReference>
<dbReference type="PROSITE" id="PS51195">
    <property type="entry name" value="Q_MOTIF"/>
    <property type="match status" value="1"/>
</dbReference>
<feature type="short sequence motif" description="Q motif" evidence="10">
    <location>
        <begin position="17"/>
        <end position="45"/>
    </location>
</feature>
<reference evidence="16 17" key="1">
    <citation type="journal article" date="2010" name="BMC Genomics">
        <title>Genome sequence of the pattern forming Paenibacillus vortex bacterium reveals potential for thriving in complex environments.</title>
        <authorList>
            <person name="Sirota-Madi A."/>
            <person name="Olender T."/>
            <person name="Helman Y."/>
            <person name="Ingham C."/>
            <person name="Brainis I."/>
            <person name="Roth D."/>
            <person name="Hagi E."/>
            <person name="Brodsky L."/>
            <person name="Leshkowitz D."/>
            <person name="Galatenko V."/>
            <person name="Nikolaev V."/>
            <person name="Mugasimangalam R.C."/>
            <person name="Bransburg-Zabary S."/>
            <person name="Gutnick D.L."/>
            <person name="Lancet D."/>
            <person name="Ben-Jacob E."/>
        </authorList>
    </citation>
    <scope>NUCLEOTIDE SEQUENCE [LARGE SCALE GENOMIC DNA]</scope>
    <source>
        <strain evidence="16 17">V453</strain>
    </source>
</reference>
<dbReference type="PROSITE" id="PS51194">
    <property type="entry name" value="HELICASE_CTER"/>
    <property type="match status" value="1"/>
</dbReference>
<dbReference type="InterPro" id="IPR050079">
    <property type="entry name" value="DEAD_box_RNA_helicase"/>
</dbReference>
<dbReference type="PANTHER" id="PTHR47959">
    <property type="entry name" value="ATP-DEPENDENT RNA HELICASE RHLE-RELATED"/>
    <property type="match status" value="1"/>
</dbReference>
<dbReference type="PROSITE" id="PS00039">
    <property type="entry name" value="DEAD_ATP_HELICASE"/>
    <property type="match status" value="1"/>
</dbReference>
<dbReference type="InterPro" id="IPR014001">
    <property type="entry name" value="Helicase_ATP-bd"/>
</dbReference>
<feature type="domain" description="Helicase ATP-binding" evidence="13">
    <location>
        <begin position="48"/>
        <end position="224"/>
    </location>
</feature>
<feature type="domain" description="DEAD-box RNA helicase Q" evidence="15">
    <location>
        <begin position="17"/>
        <end position="45"/>
    </location>
</feature>
<dbReference type="Pfam" id="PF00270">
    <property type="entry name" value="DEAD"/>
    <property type="match status" value="1"/>
</dbReference>
<evidence type="ECO:0000256" key="7">
    <source>
        <dbReference type="ARBA" id="ARBA00038437"/>
    </source>
</evidence>
<name>A0A2R9SZC4_9BACL</name>
<dbReference type="SMART" id="SM00487">
    <property type="entry name" value="DEXDc"/>
    <property type="match status" value="1"/>
</dbReference>
<keyword evidence="3 11" id="KW-0547">Nucleotide-binding</keyword>
<feature type="compositionally biased region" description="Basic and acidic residues" evidence="12">
    <location>
        <begin position="471"/>
        <end position="488"/>
    </location>
</feature>
<dbReference type="InterPro" id="IPR011545">
    <property type="entry name" value="DEAD/DEAH_box_helicase_dom"/>
</dbReference>
<dbReference type="GO" id="GO:0003723">
    <property type="term" value="F:RNA binding"/>
    <property type="evidence" value="ECO:0007669"/>
    <property type="project" value="UniProtKB-ARBA"/>
</dbReference>
<dbReference type="GO" id="GO:0003724">
    <property type="term" value="F:RNA helicase activity"/>
    <property type="evidence" value="ECO:0007669"/>
    <property type="project" value="UniProtKB-EC"/>
</dbReference>
<evidence type="ECO:0000256" key="12">
    <source>
        <dbReference type="SAM" id="MobiDB-lite"/>
    </source>
</evidence>
<dbReference type="AlphaFoldDB" id="A0A2R9SZC4"/>
<evidence type="ECO:0000256" key="11">
    <source>
        <dbReference type="RuleBase" id="RU000492"/>
    </source>
</evidence>
<dbReference type="Proteomes" id="UP000003094">
    <property type="component" value="Unassembled WGS sequence"/>
</dbReference>
<dbReference type="CDD" id="cd18787">
    <property type="entry name" value="SF2_C_DEAD"/>
    <property type="match status" value="1"/>
</dbReference>
<evidence type="ECO:0000256" key="2">
    <source>
        <dbReference type="ARBA" id="ARBA00022490"/>
    </source>
</evidence>
<evidence type="ECO:0000259" key="14">
    <source>
        <dbReference type="PROSITE" id="PS51194"/>
    </source>
</evidence>
<feature type="compositionally biased region" description="Basic and acidic residues" evidence="12">
    <location>
        <begin position="427"/>
        <end position="461"/>
    </location>
</feature>
<keyword evidence="17" id="KW-1185">Reference proteome</keyword>
<feature type="compositionally biased region" description="Low complexity" evidence="12">
    <location>
        <begin position="414"/>
        <end position="424"/>
    </location>
</feature>
<dbReference type="CDD" id="cd00268">
    <property type="entry name" value="DEADc"/>
    <property type="match status" value="1"/>
</dbReference>
<dbReference type="PANTHER" id="PTHR47959:SF13">
    <property type="entry name" value="ATP-DEPENDENT RNA HELICASE RHLE"/>
    <property type="match status" value="1"/>
</dbReference>
<keyword evidence="2" id="KW-0963">Cytoplasm</keyword>
<evidence type="ECO:0000259" key="15">
    <source>
        <dbReference type="PROSITE" id="PS51195"/>
    </source>
</evidence>
<accession>A0A2R9SZC4</accession>
<protein>
    <recommendedName>
        <fullName evidence="9">ATP-dependent RNA helicase CshA</fullName>
        <ecNumber evidence="1">3.6.4.13</ecNumber>
    </recommendedName>
</protein>
<evidence type="ECO:0000256" key="9">
    <source>
        <dbReference type="ARBA" id="ARBA00067932"/>
    </source>
</evidence>
<dbReference type="Pfam" id="PF00271">
    <property type="entry name" value="Helicase_C"/>
    <property type="match status" value="1"/>
</dbReference>
<feature type="region of interest" description="Disordered" evidence="12">
    <location>
        <begin position="387"/>
        <end position="506"/>
    </location>
</feature>
<comment type="similarity">
    <text evidence="7 11">Belongs to the DEAD box helicase family.</text>
</comment>
<comment type="caution">
    <text evidence="16">The sequence shown here is derived from an EMBL/GenBank/DDBJ whole genome shotgun (WGS) entry which is preliminary data.</text>
</comment>
<dbReference type="InterPro" id="IPR014014">
    <property type="entry name" value="RNA_helicase_DEAD_Q_motif"/>
</dbReference>
<dbReference type="Gene3D" id="3.40.50.300">
    <property type="entry name" value="P-loop containing nucleotide triphosphate hydrolases"/>
    <property type="match status" value="2"/>
</dbReference>
<gene>
    <name evidence="16" type="ORF">PVOR_07670</name>
</gene>
<keyword evidence="4 11" id="KW-0378">Hydrolase</keyword>
<dbReference type="InterPro" id="IPR044742">
    <property type="entry name" value="DEAD/DEAH_RhlB"/>
</dbReference>
<dbReference type="SMART" id="SM00490">
    <property type="entry name" value="HELICc"/>
    <property type="match status" value="1"/>
</dbReference>
<dbReference type="InterPro" id="IPR000629">
    <property type="entry name" value="RNA-helicase_DEAD-box_CS"/>
</dbReference>
<evidence type="ECO:0000256" key="3">
    <source>
        <dbReference type="ARBA" id="ARBA00022741"/>
    </source>
</evidence>
<dbReference type="PROSITE" id="PS51192">
    <property type="entry name" value="HELICASE_ATP_BIND_1"/>
    <property type="match status" value="1"/>
</dbReference>
<evidence type="ECO:0000313" key="16">
    <source>
        <dbReference type="EMBL" id="EFU42713.1"/>
    </source>
</evidence>
<evidence type="ECO:0000256" key="8">
    <source>
        <dbReference type="ARBA" id="ARBA00047984"/>
    </source>
</evidence>
<dbReference type="GO" id="GO:0005829">
    <property type="term" value="C:cytosol"/>
    <property type="evidence" value="ECO:0007669"/>
    <property type="project" value="TreeGrafter"/>
</dbReference>
<evidence type="ECO:0000313" key="17">
    <source>
        <dbReference type="Proteomes" id="UP000003094"/>
    </source>
</evidence>
<dbReference type="InterPro" id="IPR027417">
    <property type="entry name" value="P-loop_NTPase"/>
</dbReference>
<comment type="catalytic activity">
    <reaction evidence="8">
        <text>ATP + H2O = ADP + phosphate + H(+)</text>
        <dbReference type="Rhea" id="RHEA:13065"/>
        <dbReference type="ChEBI" id="CHEBI:15377"/>
        <dbReference type="ChEBI" id="CHEBI:15378"/>
        <dbReference type="ChEBI" id="CHEBI:30616"/>
        <dbReference type="ChEBI" id="CHEBI:43474"/>
        <dbReference type="ChEBI" id="CHEBI:456216"/>
        <dbReference type="EC" id="3.6.4.13"/>
    </reaction>
</comment>
<evidence type="ECO:0000256" key="10">
    <source>
        <dbReference type="PROSITE-ProRule" id="PRU00552"/>
    </source>
</evidence>
<evidence type="ECO:0000256" key="5">
    <source>
        <dbReference type="ARBA" id="ARBA00022806"/>
    </source>
</evidence>
<organism evidence="16 17">
    <name type="scientific">Paenibacillus vortex V453</name>
    <dbReference type="NCBI Taxonomy" id="715225"/>
    <lineage>
        <taxon>Bacteria</taxon>
        <taxon>Bacillati</taxon>
        <taxon>Bacillota</taxon>
        <taxon>Bacilli</taxon>
        <taxon>Bacillales</taxon>
        <taxon>Paenibacillaceae</taxon>
        <taxon>Paenibacillus</taxon>
    </lineage>
</organism>
<evidence type="ECO:0000259" key="13">
    <source>
        <dbReference type="PROSITE" id="PS51192"/>
    </source>
</evidence>
<dbReference type="SUPFAM" id="SSF52540">
    <property type="entry name" value="P-loop containing nucleoside triphosphate hydrolases"/>
    <property type="match status" value="2"/>
</dbReference>